<evidence type="ECO:0000313" key="2">
    <source>
        <dbReference type="EMBL" id="MFD1485478.1"/>
    </source>
</evidence>
<dbReference type="Pfam" id="PF04914">
    <property type="entry name" value="DltD"/>
    <property type="match status" value="1"/>
</dbReference>
<dbReference type="RefSeq" id="WP_125751180.1">
    <property type="nucleotide sequence ID" value="NZ_JBHTON010000029.1"/>
</dbReference>
<comment type="caution">
    <text evidence="2">The sequence shown here is derived from an EMBL/GenBank/DDBJ whole genome shotgun (WGS) entry which is preliminary data.</text>
</comment>
<keyword evidence="1" id="KW-1003">Cell membrane</keyword>
<protein>
    <recommendedName>
        <fullName evidence="1">Protein DltD</fullName>
    </recommendedName>
</protein>
<evidence type="ECO:0000256" key="1">
    <source>
        <dbReference type="PIRNR" id="PIRNR021438"/>
    </source>
</evidence>
<keyword evidence="1" id="KW-0472">Membrane</keyword>
<sequence>MKRRLLQLFGPVLLACVLVGGVFLLPLPQGQASQQTVKKAAVSLSPNVLLGRRLKAQALAEGYVPFMGSSELSRLDAFHPTVLAEKYHRPYRPLLLGAPGTQSLTHFLNDQSWIRQYRGRKVVFVLSLQWFTPGGQRPDAFSYYYSPLQAITFLRNAQPHRIADRYAARRMLQMPPLQGHSAIRDGLLEVAAGQYPDQGVWTRLNLQDVALKNEDALFSRLLLPSRAKKITQGLAQLPAHATDQQLDALATQIGARQTTNNRFGIDNQFYAKRLGGDKVQALKGSQAHFDYRRSPEYGDLQLLLAQFARYHIQVQFVIPPINQKWASYTGLSQPMVAQTTAKLKHQLTSQGFTRVLDLTQAGGEPYFMQDTIHLGWRGWVAVDRAVQPFLTQKQPAAHYRLNDDYFTSRWAHAR</sequence>
<gene>
    <name evidence="2" type="primary">dltD</name>
    <name evidence="2" type="ORF">ACFQ5J_09575</name>
</gene>
<organism evidence="2 3">
    <name type="scientific">Lacticaseibacillus baoqingensis</name>
    <dbReference type="NCBI Taxonomy" id="2486013"/>
    <lineage>
        <taxon>Bacteria</taxon>
        <taxon>Bacillati</taxon>
        <taxon>Bacillota</taxon>
        <taxon>Bacilli</taxon>
        <taxon>Lactobacillales</taxon>
        <taxon>Lactobacillaceae</taxon>
        <taxon>Lacticaseibacillus</taxon>
    </lineage>
</organism>
<dbReference type="NCBIfam" id="TIGR04092">
    <property type="entry name" value="LTA_DltD"/>
    <property type="match status" value="1"/>
</dbReference>
<dbReference type="PANTHER" id="PTHR40039:SF1">
    <property type="entry name" value="PROTEIN DLTD"/>
    <property type="match status" value="1"/>
</dbReference>
<comment type="similarity">
    <text evidence="1">Belongs to the DltD family.</text>
</comment>
<keyword evidence="3" id="KW-1185">Reference proteome</keyword>
<dbReference type="PANTHER" id="PTHR40039">
    <property type="entry name" value="PROTEIN DLTD"/>
    <property type="match status" value="1"/>
</dbReference>
<evidence type="ECO:0000313" key="3">
    <source>
        <dbReference type="Proteomes" id="UP001597252"/>
    </source>
</evidence>
<dbReference type="PIRSF" id="PIRSF021438">
    <property type="entry name" value="DltD"/>
    <property type="match status" value="1"/>
</dbReference>
<accession>A0ABW4E8E0</accession>
<dbReference type="EMBL" id="JBHTON010000029">
    <property type="protein sequence ID" value="MFD1485478.1"/>
    <property type="molecule type" value="Genomic_DNA"/>
</dbReference>
<dbReference type="InterPro" id="IPR023896">
    <property type="entry name" value="LTA_DltD"/>
</dbReference>
<reference evidence="3" key="1">
    <citation type="journal article" date="2019" name="Int. J. Syst. Evol. Microbiol.">
        <title>The Global Catalogue of Microorganisms (GCM) 10K type strain sequencing project: providing services to taxonomists for standard genome sequencing and annotation.</title>
        <authorList>
            <consortium name="The Broad Institute Genomics Platform"/>
            <consortium name="The Broad Institute Genome Sequencing Center for Infectious Disease"/>
            <person name="Wu L."/>
            <person name="Ma J."/>
        </authorList>
    </citation>
    <scope>NUCLEOTIDE SEQUENCE [LARGE SCALE GENOMIC DNA]</scope>
    <source>
        <strain evidence="3">CCM 8903</strain>
    </source>
</reference>
<dbReference type="PROSITE" id="PS51257">
    <property type="entry name" value="PROKAR_LIPOPROTEIN"/>
    <property type="match status" value="1"/>
</dbReference>
<name>A0ABW4E8E0_9LACO</name>
<dbReference type="InterPro" id="IPR006998">
    <property type="entry name" value="DltD"/>
</dbReference>
<proteinExistence type="inferred from homology"/>
<dbReference type="Proteomes" id="UP001597252">
    <property type="component" value="Unassembled WGS sequence"/>
</dbReference>
<comment type="pathway">
    <text evidence="1">Cell wall biogenesis; lipoteichoic acid biosynthesis.</text>
</comment>